<dbReference type="RefSeq" id="WP_381330802.1">
    <property type="nucleotide sequence ID" value="NZ_JBHTMM010000123.1"/>
</dbReference>
<proteinExistence type="predicted"/>
<evidence type="ECO:0000256" key="1">
    <source>
        <dbReference type="SAM" id="MobiDB-lite"/>
    </source>
</evidence>
<name>A0ABW3XSC5_9ACTN</name>
<feature type="region of interest" description="Disordered" evidence="1">
    <location>
        <begin position="39"/>
        <end position="64"/>
    </location>
</feature>
<dbReference type="Proteomes" id="UP001597058">
    <property type="component" value="Unassembled WGS sequence"/>
</dbReference>
<organism evidence="2 3">
    <name type="scientific">Streptomyces kaempferi</name>
    <dbReference type="NCBI Taxonomy" id="333725"/>
    <lineage>
        <taxon>Bacteria</taxon>
        <taxon>Bacillati</taxon>
        <taxon>Actinomycetota</taxon>
        <taxon>Actinomycetes</taxon>
        <taxon>Kitasatosporales</taxon>
        <taxon>Streptomycetaceae</taxon>
        <taxon>Streptomyces</taxon>
    </lineage>
</organism>
<protein>
    <submittedName>
        <fullName evidence="2">Uncharacterized protein</fullName>
    </submittedName>
</protein>
<keyword evidence="3" id="KW-1185">Reference proteome</keyword>
<comment type="caution">
    <text evidence="2">The sequence shown here is derived from an EMBL/GenBank/DDBJ whole genome shotgun (WGS) entry which is preliminary data.</text>
</comment>
<evidence type="ECO:0000313" key="2">
    <source>
        <dbReference type="EMBL" id="MFD1312518.1"/>
    </source>
</evidence>
<feature type="region of interest" description="Disordered" evidence="1">
    <location>
        <begin position="1"/>
        <end position="26"/>
    </location>
</feature>
<dbReference type="EMBL" id="JBHTMM010000123">
    <property type="protein sequence ID" value="MFD1312518.1"/>
    <property type="molecule type" value="Genomic_DNA"/>
</dbReference>
<sequence>MPAAAADRMPFGESIYRQTTGRRDADLGRRAQVRIRRGFDPDHVLAAHDGTQPRQQAQPFERRQ</sequence>
<evidence type="ECO:0000313" key="3">
    <source>
        <dbReference type="Proteomes" id="UP001597058"/>
    </source>
</evidence>
<reference evidence="3" key="1">
    <citation type="journal article" date="2019" name="Int. J. Syst. Evol. Microbiol.">
        <title>The Global Catalogue of Microorganisms (GCM) 10K type strain sequencing project: providing services to taxonomists for standard genome sequencing and annotation.</title>
        <authorList>
            <consortium name="The Broad Institute Genomics Platform"/>
            <consortium name="The Broad Institute Genome Sequencing Center for Infectious Disease"/>
            <person name="Wu L."/>
            <person name="Ma J."/>
        </authorList>
    </citation>
    <scope>NUCLEOTIDE SEQUENCE [LARGE SCALE GENOMIC DNA]</scope>
    <source>
        <strain evidence="3">CGMCC 4.7020</strain>
    </source>
</reference>
<accession>A0ABW3XSC5</accession>
<gene>
    <name evidence="2" type="ORF">ACFQ5X_42925</name>
</gene>
<feature type="non-terminal residue" evidence="2">
    <location>
        <position position="64"/>
    </location>
</feature>